<dbReference type="EMBL" id="DS268522">
    <property type="protein sequence ID" value="EFO85268.1"/>
    <property type="molecule type" value="Genomic_DNA"/>
</dbReference>
<evidence type="ECO:0000313" key="3">
    <source>
        <dbReference type="Proteomes" id="UP000008281"/>
    </source>
</evidence>
<dbReference type="HOGENOM" id="CLU_2429141_0_0_1"/>
<keyword evidence="3" id="KW-1185">Reference proteome</keyword>
<sequence length="91" mass="10757">MYILCFWLYVRRSALGKSDRGKERGKEGKEELGGALRGYAQHVSSRWAREKAEKYLEMESVLLKNGEKRKRDGERIRGAEEDNRHVWSERE</sequence>
<gene>
    <name evidence="2" type="ORF">CRE_24716</name>
</gene>
<dbReference type="Proteomes" id="UP000008281">
    <property type="component" value="Unassembled WGS sequence"/>
</dbReference>
<dbReference type="AlphaFoldDB" id="E3N3Z2"/>
<protein>
    <submittedName>
        <fullName evidence="2">Uncharacterized protein</fullName>
    </submittedName>
</protein>
<dbReference type="InParanoid" id="E3N3Z2"/>
<proteinExistence type="predicted"/>
<reference evidence="2" key="1">
    <citation type="submission" date="2007-07" db="EMBL/GenBank/DDBJ databases">
        <title>PCAP assembly of the Caenorhabditis remanei genome.</title>
        <authorList>
            <consortium name="The Caenorhabditis remanei Sequencing Consortium"/>
            <person name="Wilson R.K."/>
        </authorList>
    </citation>
    <scope>NUCLEOTIDE SEQUENCE [LARGE SCALE GENOMIC DNA]</scope>
    <source>
        <strain evidence="2">PB4641</strain>
    </source>
</reference>
<feature type="region of interest" description="Disordered" evidence="1">
    <location>
        <begin position="67"/>
        <end position="91"/>
    </location>
</feature>
<organism evidence="3">
    <name type="scientific">Caenorhabditis remanei</name>
    <name type="common">Caenorhabditis vulgaris</name>
    <dbReference type="NCBI Taxonomy" id="31234"/>
    <lineage>
        <taxon>Eukaryota</taxon>
        <taxon>Metazoa</taxon>
        <taxon>Ecdysozoa</taxon>
        <taxon>Nematoda</taxon>
        <taxon>Chromadorea</taxon>
        <taxon>Rhabditida</taxon>
        <taxon>Rhabditina</taxon>
        <taxon>Rhabditomorpha</taxon>
        <taxon>Rhabditoidea</taxon>
        <taxon>Rhabditidae</taxon>
        <taxon>Peloderinae</taxon>
        <taxon>Caenorhabditis</taxon>
    </lineage>
</organism>
<evidence type="ECO:0000313" key="2">
    <source>
        <dbReference type="EMBL" id="EFO85268.1"/>
    </source>
</evidence>
<name>E3N3Z2_CAERE</name>
<evidence type="ECO:0000256" key="1">
    <source>
        <dbReference type="SAM" id="MobiDB-lite"/>
    </source>
</evidence>
<accession>E3N3Z2</accession>